<evidence type="ECO:0000256" key="1">
    <source>
        <dbReference type="SAM" id="MobiDB-lite"/>
    </source>
</evidence>
<dbReference type="InterPro" id="IPR009060">
    <property type="entry name" value="UBA-like_sf"/>
</dbReference>
<dbReference type="InterPro" id="IPR003892">
    <property type="entry name" value="CUE"/>
</dbReference>
<dbReference type="PROSITE" id="PS51140">
    <property type="entry name" value="CUE"/>
    <property type="match status" value="1"/>
</dbReference>
<feature type="compositionally biased region" description="Basic and acidic residues" evidence="1">
    <location>
        <begin position="163"/>
        <end position="187"/>
    </location>
</feature>
<dbReference type="InterPro" id="IPR041807">
    <property type="entry name" value="Cue5/Don1_CUE"/>
</dbReference>
<dbReference type="CDD" id="cd14372">
    <property type="entry name" value="CUE_Cue5p_like"/>
    <property type="match status" value="1"/>
</dbReference>
<feature type="region of interest" description="Disordered" evidence="1">
    <location>
        <begin position="97"/>
        <end position="139"/>
    </location>
</feature>
<dbReference type="GO" id="GO:0005737">
    <property type="term" value="C:cytoplasm"/>
    <property type="evidence" value="ECO:0007669"/>
    <property type="project" value="TreeGrafter"/>
</dbReference>
<sequence>MTDPRLADAHLPKEVSVSGAESPTTARPLDFDDEPLNTGPTSPQPAAEELPPPKPPRPLSPRQQAEATLQEAFPSIDAAVIKAVLTAGGGQIEPAFNALLGMSDPDSQTEPIPPPKPPRPVRSLVDPGSETSTPQNQIEADEMYARQLAEHYGGSGLAYPNRGDPRLPRPRKDTGLKPSELYDDREHSFLDDDLPVIKENIRKGFVETQSKFNQWVTQLKKKIDGEEDEDAEYGRPPDGTNQGYNQNPQQRPYGQRRSGESGRRSADRDRERYDADPRVLSDDFVGLDLKHEEALPTLAVPRRSTRPLANPDLFKPTPVAPRTSSNPRKVSFQDDTESDSLYRAPPPATTSKQSKWEPLSSLDPSPVVDDPFSLGDSDEERDSKSKDAKGDDPERLREATAAAMAEEIGHNGRSEPQVKLGSAEIGDKGAQDKSTAK</sequence>
<dbReference type="GO" id="GO:0031624">
    <property type="term" value="F:ubiquitin conjugating enzyme binding"/>
    <property type="evidence" value="ECO:0007669"/>
    <property type="project" value="TreeGrafter"/>
</dbReference>
<dbReference type="Proteomes" id="UP000750711">
    <property type="component" value="Unassembled WGS sequence"/>
</dbReference>
<dbReference type="EMBL" id="JAGHQM010000056">
    <property type="protein sequence ID" value="KAH0565834.1"/>
    <property type="molecule type" value="Genomic_DNA"/>
</dbReference>
<dbReference type="AlphaFoldDB" id="A0A9P8LIE9"/>
<feature type="compositionally biased region" description="Polar residues" evidence="1">
    <location>
        <begin position="129"/>
        <end position="138"/>
    </location>
</feature>
<feature type="compositionally biased region" description="Basic and acidic residues" evidence="1">
    <location>
        <begin position="425"/>
        <end position="437"/>
    </location>
</feature>
<feature type="region of interest" description="Disordered" evidence="1">
    <location>
        <begin position="221"/>
        <end position="437"/>
    </location>
</feature>
<dbReference type="SMART" id="SM00546">
    <property type="entry name" value="CUE"/>
    <property type="match status" value="1"/>
</dbReference>
<dbReference type="Pfam" id="PF02845">
    <property type="entry name" value="CUE"/>
    <property type="match status" value="1"/>
</dbReference>
<gene>
    <name evidence="3" type="ORF">GP486_000756</name>
</gene>
<proteinExistence type="predicted"/>
<feature type="compositionally biased region" description="Basic and acidic residues" evidence="1">
    <location>
        <begin position="1"/>
        <end position="13"/>
    </location>
</feature>
<feature type="domain" description="CUE" evidence="2">
    <location>
        <begin position="61"/>
        <end position="104"/>
    </location>
</feature>
<evidence type="ECO:0000313" key="4">
    <source>
        <dbReference type="Proteomes" id="UP000750711"/>
    </source>
</evidence>
<comment type="caution">
    <text evidence="3">The sequence shown here is derived from an EMBL/GenBank/DDBJ whole genome shotgun (WGS) entry which is preliminary data.</text>
</comment>
<feature type="compositionally biased region" description="Basic and acidic residues" evidence="1">
    <location>
        <begin position="381"/>
        <end position="398"/>
    </location>
</feature>
<protein>
    <recommendedName>
        <fullName evidence="2">CUE domain-containing protein</fullName>
    </recommendedName>
</protein>
<dbReference type="Gene3D" id="1.10.8.10">
    <property type="entry name" value="DNA helicase RuvA subunit, C-terminal domain"/>
    <property type="match status" value="1"/>
</dbReference>
<dbReference type="FunFam" id="1.10.8.10:FF:000064">
    <property type="entry name" value="Similar to CUE domain-containing protein"/>
    <property type="match status" value="1"/>
</dbReference>
<feature type="region of interest" description="Disordered" evidence="1">
    <location>
        <begin position="1"/>
        <end position="71"/>
    </location>
</feature>
<feature type="compositionally biased region" description="Pro residues" evidence="1">
    <location>
        <begin position="50"/>
        <end position="59"/>
    </location>
</feature>
<accession>A0A9P8LIE9</accession>
<dbReference type="SUPFAM" id="SSF46934">
    <property type="entry name" value="UBA-like"/>
    <property type="match status" value="1"/>
</dbReference>
<dbReference type="PANTHER" id="PTHR16461:SF5">
    <property type="entry name" value="TOLL-INTERACTING PROTEIN"/>
    <property type="match status" value="1"/>
</dbReference>
<feature type="compositionally biased region" description="Polar residues" evidence="1">
    <location>
        <begin position="239"/>
        <end position="252"/>
    </location>
</feature>
<keyword evidence="4" id="KW-1185">Reference proteome</keyword>
<dbReference type="PANTHER" id="PTHR16461">
    <property type="entry name" value="TOLL-INTERACTING PROTEIN"/>
    <property type="match status" value="1"/>
</dbReference>
<organism evidence="3 4">
    <name type="scientific">Trichoglossum hirsutum</name>
    <dbReference type="NCBI Taxonomy" id="265104"/>
    <lineage>
        <taxon>Eukaryota</taxon>
        <taxon>Fungi</taxon>
        <taxon>Dikarya</taxon>
        <taxon>Ascomycota</taxon>
        <taxon>Pezizomycotina</taxon>
        <taxon>Geoglossomycetes</taxon>
        <taxon>Geoglossales</taxon>
        <taxon>Geoglossaceae</taxon>
        <taxon>Trichoglossum</taxon>
    </lineage>
</organism>
<feature type="compositionally biased region" description="Basic and acidic residues" evidence="1">
    <location>
        <begin position="257"/>
        <end position="281"/>
    </location>
</feature>
<dbReference type="GO" id="GO:0006511">
    <property type="term" value="P:ubiquitin-dependent protein catabolic process"/>
    <property type="evidence" value="ECO:0007669"/>
    <property type="project" value="TreeGrafter"/>
</dbReference>
<feature type="compositionally biased region" description="Pro residues" evidence="1">
    <location>
        <begin position="111"/>
        <end position="120"/>
    </location>
</feature>
<name>A0A9P8LIE9_9PEZI</name>
<evidence type="ECO:0000259" key="2">
    <source>
        <dbReference type="PROSITE" id="PS51140"/>
    </source>
</evidence>
<feature type="region of interest" description="Disordered" evidence="1">
    <location>
        <begin position="151"/>
        <end position="187"/>
    </location>
</feature>
<reference evidence="3" key="1">
    <citation type="submission" date="2021-03" db="EMBL/GenBank/DDBJ databases">
        <title>Comparative genomics and phylogenomic investigation of the class Geoglossomycetes provide insights into ecological specialization and systematics.</title>
        <authorList>
            <person name="Melie T."/>
            <person name="Pirro S."/>
            <person name="Miller A.N."/>
            <person name="Quandt A."/>
        </authorList>
    </citation>
    <scope>NUCLEOTIDE SEQUENCE</scope>
    <source>
        <strain evidence="3">CAQ_001_2017</strain>
    </source>
</reference>
<dbReference type="GO" id="GO:0043130">
    <property type="term" value="F:ubiquitin binding"/>
    <property type="evidence" value="ECO:0007669"/>
    <property type="project" value="InterPro"/>
</dbReference>
<evidence type="ECO:0000313" key="3">
    <source>
        <dbReference type="EMBL" id="KAH0565834.1"/>
    </source>
</evidence>